<protein>
    <submittedName>
        <fullName evidence="1">Uncharacterized protein</fullName>
    </submittedName>
</protein>
<dbReference type="AlphaFoldDB" id="A0A016TX58"/>
<comment type="caution">
    <text evidence="1">The sequence shown here is derived from an EMBL/GenBank/DDBJ whole genome shotgun (WGS) entry which is preliminary data.</text>
</comment>
<organism evidence="1 2">
    <name type="scientific">Ancylostoma ceylanicum</name>
    <dbReference type="NCBI Taxonomy" id="53326"/>
    <lineage>
        <taxon>Eukaryota</taxon>
        <taxon>Metazoa</taxon>
        <taxon>Ecdysozoa</taxon>
        <taxon>Nematoda</taxon>
        <taxon>Chromadorea</taxon>
        <taxon>Rhabditida</taxon>
        <taxon>Rhabditina</taxon>
        <taxon>Rhabditomorpha</taxon>
        <taxon>Strongyloidea</taxon>
        <taxon>Ancylostomatidae</taxon>
        <taxon>Ancylostomatinae</taxon>
        <taxon>Ancylostoma</taxon>
    </lineage>
</organism>
<evidence type="ECO:0000313" key="2">
    <source>
        <dbReference type="Proteomes" id="UP000024635"/>
    </source>
</evidence>
<proteinExistence type="predicted"/>
<reference evidence="2" key="1">
    <citation type="journal article" date="2015" name="Nat. Genet.">
        <title>The genome and transcriptome of the zoonotic hookworm Ancylostoma ceylanicum identify infection-specific gene families.</title>
        <authorList>
            <person name="Schwarz E.M."/>
            <person name="Hu Y."/>
            <person name="Antoshechkin I."/>
            <person name="Miller M.M."/>
            <person name="Sternberg P.W."/>
            <person name="Aroian R.V."/>
        </authorList>
    </citation>
    <scope>NUCLEOTIDE SEQUENCE</scope>
    <source>
        <strain evidence="2">HY135</strain>
    </source>
</reference>
<evidence type="ECO:0000313" key="1">
    <source>
        <dbReference type="EMBL" id="EYC07197.1"/>
    </source>
</evidence>
<gene>
    <name evidence="1" type="primary">Acey_s0071.g521</name>
    <name evidence="1" type="ORF">Y032_0071g521</name>
</gene>
<name>A0A016TX58_9BILA</name>
<dbReference type="EMBL" id="JARK01001407">
    <property type="protein sequence ID" value="EYC07197.1"/>
    <property type="molecule type" value="Genomic_DNA"/>
</dbReference>
<sequence>MLSLRDFAERPGSRRAHCLAIFIAPLSGGNAASRSLAVTPGGPPSAWPMQYPGPLCILQASEMCKLDFTYLLAALHIIIHYMS</sequence>
<accession>A0A016TX58</accession>
<dbReference type="Proteomes" id="UP000024635">
    <property type="component" value="Unassembled WGS sequence"/>
</dbReference>
<keyword evidence="2" id="KW-1185">Reference proteome</keyword>